<reference evidence="1 2" key="1">
    <citation type="submission" date="2021-02" db="EMBL/GenBank/DDBJ databases">
        <title>De Novo genome assembly of isolated myxobacteria.</title>
        <authorList>
            <person name="Stevens D.C."/>
        </authorList>
    </citation>
    <scope>NUCLEOTIDE SEQUENCE [LARGE SCALE GENOMIC DNA]</scope>
    <source>
        <strain evidence="2">SCPEA02</strain>
    </source>
</reference>
<evidence type="ECO:0000313" key="1">
    <source>
        <dbReference type="EMBL" id="QSQ22914.1"/>
    </source>
</evidence>
<protein>
    <submittedName>
        <fullName evidence="1">DUF4865 family protein</fullName>
    </submittedName>
</protein>
<keyword evidence="2" id="KW-1185">Reference proteome</keyword>
<gene>
    <name evidence="1" type="ORF">JY651_48800</name>
</gene>
<name>A0ABX7NX08_9BACT</name>
<dbReference type="RefSeq" id="WP_206724490.1">
    <property type="nucleotide sequence ID" value="NZ_CP071090.1"/>
</dbReference>
<dbReference type="Proteomes" id="UP000662747">
    <property type="component" value="Chromosome"/>
</dbReference>
<accession>A0ABX7NX08</accession>
<sequence length="189" mass="21209">MLAMQYSFALPADYDMAIIRNRIAIKGHLMDDFQGLGFKAFLYACRGDASHENLYAPFYVWRQVEGMNAFLGGEGFAALTQSFGWPSVRTALVLHASWLPSLKEARYATREVTSIAPHTSLAALREREVRAVDDDVTRDGALSAVTAYEPTTWTLVRFRLWREPRDVFGREGFQSYRVGHVSAPAAVGR</sequence>
<proteinExistence type="predicted"/>
<dbReference type="Pfam" id="PF16157">
    <property type="entry name" value="DUF4865"/>
    <property type="match status" value="1"/>
</dbReference>
<organism evidence="1 2">
    <name type="scientific">Pyxidicoccus parkwayensis</name>
    <dbReference type="NCBI Taxonomy" id="2813578"/>
    <lineage>
        <taxon>Bacteria</taxon>
        <taxon>Pseudomonadati</taxon>
        <taxon>Myxococcota</taxon>
        <taxon>Myxococcia</taxon>
        <taxon>Myxococcales</taxon>
        <taxon>Cystobacterineae</taxon>
        <taxon>Myxococcaceae</taxon>
        <taxon>Pyxidicoccus</taxon>
    </lineage>
</organism>
<dbReference type="InterPro" id="IPR032349">
    <property type="entry name" value="DUF4865"/>
</dbReference>
<evidence type="ECO:0000313" key="2">
    <source>
        <dbReference type="Proteomes" id="UP000662747"/>
    </source>
</evidence>
<dbReference type="EMBL" id="CP071090">
    <property type="protein sequence ID" value="QSQ22914.1"/>
    <property type="molecule type" value="Genomic_DNA"/>
</dbReference>